<proteinExistence type="predicted"/>
<accession>A0A7J8CHY8</accession>
<evidence type="ECO:0000313" key="2">
    <source>
        <dbReference type="Proteomes" id="UP000593571"/>
    </source>
</evidence>
<name>A0A7J8CHY8_ROUAE</name>
<comment type="caution">
    <text evidence="1">The sequence shown here is derived from an EMBL/GenBank/DDBJ whole genome shotgun (WGS) entry which is preliminary data.</text>
</comment>
<dbReference type="Proteomes" id="UP000593571">
    <property type="component" value="Unassembled WGS sequence"/>
</dbReference>
<keyword evidence="2" id="KW-1185">Reference proteome</keyword>
<evidence type="ECO:0000313" key="1">
    <source>
        <dbReference type="EMBL" id="KAF6410409.1"/>
    </source>
</evidence>
<protein>
    <submittedName>
        <fullName evidence="1">Uncharacterized protein</fullName>
    </submittedName>
</protein>
<dbReference type="AlphaFoldDB" id="A0A7J8CHY8"/>
<reference evidence="1 2" key="1">
    <citation type="journal article" date="2020" name="Nature">
        <title>Six reference-quality genomes reveal evolution of bat adaptations.</title>
        <authorList>
            <person name="Jebb D."/>
            <person name="Huang Z."/>
            <person name="Pippel M."/>
            <person name="Hughes G.M."/>
            <person name="Lavrichenko K."/>
            <person name="Devanna P."/>
            <person name="Winkler S."/>
            <person name="Jermiin L.S."/>
            <person name="Skirmuntt E.C."/>
            <person name="Katzourakis A."/>
            <person name="Burkitt-Gray L."/>
            <person name="Ray D.A."/>
            <person name="Sullivan K.A.M."/>
            <person name="Roscito J.G."/>
            <person name="Kirilenko B.M."/>
            <person name="Davalos L.M."/>
            <person name="Corthals A.P."/>
            <person name="Power M.L."/>
            <person name="Jones G."/>
            <person name="Ransome R.D."/>
            <person name="Dechmann D.K.N."/>
            <person name="Locatelli A.G."/>
            <person name="Puechmaille S.J."/>
            <person name="Fedrigo O."/>
            <person name="Jarvis E.D."/>
            <person name="Hiller M."/>
            <person name="Vernes S.C."/>
            <person name="Myers E.W."/>
            <person name="Teeling E.C."/>
        </authorList>
    </citation>
    <scope>NUCLEOTIDE SEQUENCE [LARGE SCALE GENOMIC DNA]</scope>
    <source>
        <strain evidence="1">MRouAeg1</strain>
        <tissue evidence="1">Muscle</tissue>
    </source>
</reference>
<gene>
    <name evidence="1" type="ORF">HJG63_008969</name>
</gene>
<sequence>MGGCGARMEISRKLGMGSGRAAGRCPVVGLTAATKSAPGLLGPGASGSPLLTLSLCVLGWDSGLEFEAIGSVVAATLPNHPPPPKNKAILRYRNNGSVILDMSRLWLLLGPSLGTKMASLAFL</sequence>
<dbReference type="EMBL" id="JACASE010000014">
    <property type="protein sequence ID" value="KAF6410409.1"/>
    <property type="molecule type" value="Genomic_DNA"/>
</dbReference>
<organism evidence="1 2">
    <name type="scientific">Rousettus aegyptiacus</name>
    <name type="common">Egyptian fruit bat</name>
    <name type="synonym">Pteropus aegyptiacus</name>
    <dbReference type="NCBI Taxonomy" id="9407"/>
    <lineage>
        <taxon>Eukaryota</taxon>
        <taxon>Metazoa</taxon>
        <taxon>Chordata</taxon>
        <taxon>Craniata</taxon>
        <taxon>Vertebrata</taxon>
        <taxon>Euteleostomi</taxon>
        <taxon>Mammalia</taxon>
        <taxon>Eutheria</taxon>
        <taxon>Laurasiatheria</taxon>
        <taxon>Chiroptera</taxon>
        <taxon>Yinpterochiroptera</taxon>
        <taxon>Pteropodoidea</taxon>
        <taxon>Pteropodidae</taxon>
        <taxon>Rousettinae</taxon>
        <taxon>Rousettus</taxon>
    </lineage>
</organism>